<dbReference type="GO" id="GO:0003713">
    <property type="term" value="F:transcription coactivator activity"/>
    <property type="evidence" value="ECO:0007669"/>
    <property type="project" value="Ensembl"/>
</dbReference>
<evidence type="ECO:0000256" key="4">
    <source>
        <dbReference type="ARBA" id="ARBA00022763"/>
    </source>
</evidence>
<evidence type="ECO:0000256" key="10">
    <source>
        <dbReference type="ARBA" id="ARBA00033234"/>
    </source>
</evidence>
<keyword evidence="7" id="KW-0804">Transcription</keyword>
<dbReference type="KEGG" id="cpoc:100721173"/>
<dbReference type="GO" id="GO:0005730">
    <property type="term" value="C:nucleolus"/>
    <property type="evidence" value="ECO:0007669"/>
    <property type="project" value="Ensembl"/>
</dbReference>
<comment type="subcellular location">
    <subcellularLocation>
        <location evidence="1">Nucleus</location>
    </subcellularLocation>
</comment>
<dbReference type="VEuPathDB" id="HostDB:ENSCPOG00000001002"/>
<dbReference type="RefSeq" id="XP_063100734.1">
    <property type="nucleotide sequence ID" value="XM_063244664.1"/>
</dbReference>
<sequence length="229" mass="26302">MESPSDSAMVAPSTPQACANPPSLHTDSSGKAPMSATLRDRLRKTRFSFNSCCSVVKRLKTENEENDHIFSEKPESSTEKDCLKFQESCEHIDSEPEEHTYLKNTLQNTSESKSLDTGSYGVLQNDFVNENFKQGLKEEKAKLVKQVEEKEDLLRRLKLVKMYRSKNDLSQLQLLIKKWRSCSQLLLYELQSAMSAENKKLSLTQLIDYHGLDDQLLHYNRSEEEFIDV</sequence>
<feature type="region of interest" description="Disordered" evidence="12">
    <location>
        <begin position="1"/>
        <end position="37"/>
    </location>
</feature>
<evidence type="ECO:0000256" key="7">
    <source>
        <dbReference type="ARBA" id="ARBA00023163"/>
    </source>
</evidence>
<dbReference type="eggNOG" id="ENOG502S1QX">
    <property type="taxonomic scope" value="Eukaryota"/>
</dbReference>
<dbReference type="GO" id="GO:0005654">
    <property type="term" value="C:nucleoplasm"/>
    <property type="evidence" value="ECO:0007669"/>
    <property type="project" value="Ensembl"/>
</dbReference>
<dbReference type="GeneTree" id="ENSGT00390000018550"/>
<dbReference type="RefSeq" id="XP_013013599.1">
    <property type="nucleotide sequence ID" value="XM_013158145.3"/>
</dbReference>
<dbReference type="GO" id="GO:0000724">
    <property type="term" value="P:double-strand break repair via homologous recombination"/>
    <property type="evidence" value="ECO:0007669"/>
    <property type="project" value="Ensembl"/>
</dbReference>
<dbReference type="RefSeq" id="XP_003475273.2">
    <property type="nucleotide sequence ID" value="XM_003475225.5"/>
</dbReference>
<evidence type="ECO:0000256" key="8">
    <source>
        <dbReference type="ARBA" id="ARBA00023204"/>
    </source>
</evidence>
<dbReference type="PANTHER" id="PTHR28643">
    <property type="entry name" value="SWI5-DEPENDENT RECOMBINATION DNA REPAIR PROTEIN 1 HOMOLOG"/>
    <property type="match status" value="1"/>
</dbReference>
<protein>
    <recommendedName>
        <fullName evidence="3">Swi5-dependent recombination DNA repair protein 1 homolog</fullName>
    </recommendedName>
    <alternativeName>
        <fullName evidence="10">Meiosis protein 5 homolog</fullName>
    </alternativeName>
</protein>
<evidence type="ECO:0000256" key="1">
    <source>
        <dbReference type="ARBA" id="ARBA00004123"/>
    </source>
</evidence>
<dbReference type="InterPro" id="IPR042429">
    <property type="entry name" value="SFR1"/>
</dbReference>
<dbReference type="GO" id="GO:0032798">
    <property type="term" value="C:Swi5-Sfr1 complex"/>
    <property type="evidence" value="ECO:0007669"/>
    <property type="project" value="Ensembl"/>
</dbReference>
<dbReference type="Ensembl" id="ENSCPOT00000037352.1">
    <property type="protein sequence ID" value="ENSCPOP00000031774.1"/>
    <property type="gene ID" value="ENSCPOG00000001002.4"/>
</dbReference>
<dbReference type="Bgee" id="ENSCPOG00000001002">
    <property type="expression patterns" value="Expressed in ovary and 13 other cell types or tissues"/>
</dbReference>
<comment type="similarity">
    <text evidence="2">Belongs to the SFR1/MEI5 family.</text>
</comment>
<keyword evidence="5" id="KW-0805">Transcription regulation</keyword>
<keyword evidence="4" id="KW-0227">DNA damage</keyword>
<keyword evidence="14" id="KW-1185">Reference proteome</keyword>
<feature type="compositionally biased region" description="Polar residues" evidence="12">
    <location>
        <begin position="13"/>
        <end position="29"/>
    </location>
</feature>
<dbReference type="AlphaFoldDB" id="H0UV77"/>
<gene>
    <name evidence="13" type="primary">SFR1</name>
</gene>
<dbReference type="GeneID" id="100721173"/>
<dbReference type="OMA" id="RSFNANF"/>
<name>H0UV77_CAVPO</name>
<dbReference type="EMBL" id="AAKN02016502">
    <property type="status" value="NOT_ANNOTATED_CDS"/>
    <property type="molecule type" value="Genomic_DNA"/>
</dbReference>
<evidence type="ECO:0000256" key="9">
    <source>
        <dbReference type="ARBA" id="ARBA00023242"/>
    </source>
</evidence>
<keyword evidence="8" id="KW-0234">DNA repair</keyword>
<keyword evidence="6 11" id="KW-0175">Coiled coil</keyword>
<evidence type="ECO:0000256" key="5">
    <source>
        <dbReference type="ARBA" id="ARBA00023015"/>
    </source>
</evidence>
<feature type="coiled-coil region" evidence="11">
    <location>
        <begin position="133"/>
        <end position="160"/>
    </location>
</feature>
<dbReference type="HOGENOM" id="CLU_075586_1_0_1"/>
<dbReference type="Proteomes" id="UP000005447">
    <property type="component" value="Unassembled WGS sequence"/>
</dbReference>
<evidence type="ECO:0000256" key="6">
    <source>
        <dbReference type="ARBA" id="ARBA00023054"/>
    </source>
</evidence>
<dbReference type="OrthoDB" id="10051617at2759"/>
<dbReference type="Pfam" id="PF10376">
    <property type="entry name" value="Mei5"/>
    <property type="match status" value="1"/>
</dbReference>
<evidence type="ECO:0000256" key="12">
    <source>
        <dbReference type="SAM" id="MobiDB-lite"/>
    </source>
</evidence>
<dbReference type="Gene3D" id="6.10.140.1020">
    <property type="match status" value="1"/>
</dbReference>
<reference evidence="14" key="1">
    <citation type="journal article" date="2011" name="Nature">
        <title>A high-resolution map of human evolutionary constraint using 29 mammals.</title>
        <authorList>
            <person name="Lindblad-Toh K."/>
            <person name="Garber M."/>
            <person name="Zuk O."/>
            <person name="Lin M.F."/>
            <person name="Parker B.J."/>
            <person name="Washietl S."/>
            <person name="Kheradpour P."/>
            <person name="Ernst J."/>
            <person name="Jordan G."/>
            <person name="Mauceli E."/>
            <person name="Ward L.D."/>
            <person name="Lowe C.B."/>
            <person name="Holloway A.K."/>
            <person name="Clamp M."/>
            <person name="Gnerre S."/>
            <person name="Alfoldi J."/>
            <person name="Beal K."/>
            <person name="Chang J."/>
            <person name="Clawson H."/>
            <person name="Cuff J."/>
            <person name="Di Palma F."/>
            <person name="Fitzgerald S."/>
            <person name="Flicek P."/>
            <person name="Guttman M."/>
            <person name="Hubisz M.J."/>
            <person name="Jaffe D.B."/>
            <person name="Jungreis I."/>
            <person name="Kent W.J."/>
            <person name="Kostka D."/>
            <person name="Lara M."/>
            <person name="Martins A.L."/>
            <person name="Massingham T."/>
            <person name="Moltke I."/>
            <person name="Raney B.J."/>
            <person name="Rasmussen M.D."/>
            <person name="Robinson J."/>
            <person name="Stark A."/>
            <person name="Vilella A.J."/>
            <person name="Wen J."/>
            <person name="Xie X."/>
            <person name="Zody M.C."/>
            <person name="Baldwin J."/>
            <person name="Bloom T."/>
            <person name="Chin C.W."/>
            <person name="Heiman D."/>
            <person name="Nicol R."/>
            <person name="Nusbaum C."/>
            <person name="Young S."/>
            <person name="Wilkinson J."/>
            <person name="Worley K.C."/>
            <person name="Kovar C.L."/>
            <person name="Muzny D.M."/>
            <person name="Gibbs R.A."/>
            <person name="Cree A."/>
            <person name="Dihn H.H."/>
            <person name="Fowler G."/>
            <person name="Jhangiani S."/>
            <person name="Joshi V."/>
            <person name="Lee S."/>
            <person name="Lewis L.R."/>
            <person name="Nazareth L.V."/>
            <person name="Okwuonu G."/>
            <person name="Santibanez J."/>
            <person name="Warren W.C."/>
            <person name="Mardis E.R."/>
            <person name="Weinstock G.M."/>
            <person name="Wilson R.K."/>
            <person name="Delehaunty K."/>
            <person name="Dooling D."/>
            <person name="Fronik C."/>
            <person name="Fulton L."/>
            <person name="Fulton B."/>
            <person name="Graves T."/>
            <person name="Minx P."/>
            <person name="Sodergren E."/>
            <person name="Birney E."/>
            <person name="Margulies E.H."/>
            <person name="Herrero J."/>
            <person name="Green E.D."/>
            <person name="Haussler D."/>
            <person name="Siepel A."/>
            <person name="Goldman N."/>
            <person name="Pollard K.S."/>
            <person name="Pedersen J.S."/>
            <person name="Lander E.S."/>
            <person name="Kellis M."/>
        </authorList>
    </citation>
    <scope>NUCLEOTIDE SEQUENCE [LARGE SCALE GENOMIC DNA]</scope>
    <source>
        <strain evidence="14">2N</strain>
    </source>
</reference>
<evidence type="ECO:0000313" key="13">
    <source>
        <dbReference type="Ensembl" id="ENSCPOP00000000901.3"/>
    </source>
</evidence>
<reference evidence="13" key="2">
    <citation type="submission" date="2025-05" db="UniProtKB">
        <authorList>
            <consortium name="Ensembl"/>
        </authorList>
    </citation>
    <scope>IDENTIFICATION</scope>
    <source>
        <strain evidence="13">2N</strain>
    </source>
</reference>
<evidence type="ECO:0000256" key="2">
    <source>
        <dbReference type="ARBA" id="ARBA00008729"/>
    </source>
</evidence>
<evidence type="ECO:0000313" key="14">
    <source>
        <dbReference type="Proteomes" id="UP000005447"/>
    </source>
</evidence>
<dbReference type="Ensembl" id="ENSCPOT00000001010.3">
    <property type="protein sequence ID" value="ENSCPOP00000000901.3"/>
    <property type="gene ID" value="ENSCPOG00000001002.4"/>
</dbReference>
<dbReference type="GO" id="GO:0005813">
    <property type="term" value="C:centrosome"/>
    <property type="evidence" value="ECO:0007669"/>
    <property type="project" value="Ensembl"/>
</dbReference>
<accession>H0UV77</accession>
<evidence type="ECO:0000256" key="3">
    <source>
        <dbReference type="ARBA" id="ARBA00014688"/>
    </source>
</evidence>
<evidence type="ECO:0000256" key="11">
    <source>
        <dbReference type="SAM" id="Coils"/>
    </source>
</evidence>
<proteinExistence type="inferred from homology"/>
<dbReference type="InterPro" id="IPR018468">
    <property type="entry name" value="SFR1/Mei5"/>
</dbReference>
<keyword evidence="9" id="KW-0539">Nucleus</keyword>
<dbReference type="PANTHER" id="PTHR28643:SF1">
    <property type="entry name" value="SWI5-DEPENDENT RECOMBINATION DNA REPAIR PROTEIN 1 HOMOLOG"/>
    <property type="match status" value="1"/>
</dbReference>
<dbReference type="CTD" id="119392"/>
<organism evidence="13 14">
    <name type="scientific">Cavia porcellus</name>
    <name type="common">Guinea pig</name>
    <dbReference type="NCBI Taxonomy" id="10141"/>
    <lineage>
        <taxon>Eukaryota</taxon>
        <taxon>Metazoa</taxon>
        <taxon>Chordata</taxon>
        <taxon>Craniata</taxon>
        <taxon>Vertebrata</taxon>
        <taxon>Euteleostomi</taxon>
        <taxon>Mammalia</taxon>
        <taxon>Eutheria</taxon>
        <taxon>Euarchontoglires</taxon>
        <taxon>Glires</taxon>
        <taxon>Rodentia</taxon>
        <taxon>Hystricomorpha</taxon>
        <taxon>Caviidae</taxon>
        <taxon>Cavia</taxon>
    </lineage>
</organism>
<dbReference type="GO" id="GO:0071391">
    <property type="term" value="P:cellular response to estrogen stimulus"/>
    <property type="evidence" value="ECO:0007669"/>
    <property type="project" value="Ensembl"/>
</dbReference>